<organism evidence="2 3">
    <name type="scientific">Nitrolancea hollandica Lb</name>
    <dbReference type="NCBI Taxonomy" id="1129897"/>
    <lineage>
        <taxon>Bacteria</taxon>
        <taxon>Pseudomonadati</taxon>
        <taxon>Thermomicrobiota</taxon>
        <taxon>Thermomicrobia</taxon>
        <taxon>Sphaerobacterales</taxon>
        <taxon>Sphaerobacterineae</taxon>
        <taxon>Sphaerobacteraceae</taxon>
        <taxon>Nitrolancea</taxon>
    </lineage>
</organism>
<accession>I4EJA0</accession>
<keyword evidence="1" id="KW-1133">Transmembrane helix</keyword>
<dbReference type="Proteomes" id="UP000004221">
    <property type="component" value="Unassembled WGS sequence"/>
</dbReference>
<dbReference type="RefSeq" id="WP_008479173.1">
    <property type="nucleotide sequence ID" value="NZ_CAGS01000323.1"/>
</dbReference>
<evidence type="ECO:0000313" key="3">
    <source>
        <dbReference type="Proteomes" id="UP000004221"/>
    </source>
</evidence>
<comment type="caution">
    <text evidence="2">The sequence shown here is derived from an EMBL/GenBank/DDBJ whole genome shotgun (WGS) entry which is preliminary data.</text>
</comment>
<keyword evidence="1" id="KW-0472">Membrane</keyword>
<evidence type="ECO:0000313" key="2">
    <source>
        <dbReference type="EMBL" id="CCF84762.1"/>
    </source>
</evidence>
<sequence length="118" mass="12261">MEVKEILAQARDAMTVNRVFGEPIEKDGVTVIPVAKFGGGGGGGGSDEGDKGFGAGFGLSASPAGVYVIRNGRVGWRPAVDLNKVIMGGQIVAIVLLLTIRTLIKARALARLRRQATS</sequence>
<dbReference type="EMBL" id="CAGS01000323">
    <property type="protein sequence ID" value="CCF84762.1"/>
    <property type="molecule type" value="Genomic_DNA"/>
</dbReference>
<dbReference type="AlphaFoldDB" id="I4EJA0"/>
<dbReference type="OrthoDB" id="3830295at2"/>
<evidence type="ECO:0008006" key="4">
    <source>
        <dbReference type="Google" id="ProtNLM"/>
    </source>
</evidence>
<evidence type="ECO:0000256" key="1">
    <source>
        <dbReference type="SAM" id="Phobius"/>
    </source>
</evidence>
<gene>
    <name evidence="2" type="ORF">NITHO_390007</name>
</gene>
<proteinExistence type="predicted"/>
<name>I4EJA0_9BACT</name>
<keyword evidence="1" id="KW-0812">Transmembrane</keyword>
<reference evidence="2 3" key="1">
    <citation type="journal article" date="2012" name="ISME J.">
        <title>Nitrification expanded: discovery, physiology and genomics of a nitrite-oxidizing bacterium from the phylum Chloroflexi.</title>
        <authorList>
            <person name="Sorokin D.Y."/>
            <person name="Lucker S."/>
            <person name="Vejmelkova D."/>
            <person name="Kostrikina N.A."/>
            <person name="Kleerebezem R."/>
            <person name="Rijpstra W.I."/>
            <person name="Damste J.S."/>
            <person name="Le Paslier D."/>
            <person name="Muyzer G."/>
            <person name="Wagner M."/>
            <person name="van Loosdrecht M.C."/>
            <person name="Daims H."/>
        </authorList>
    </citation>
    <scope>NUCLEOTIDE SEQUENCE [LARGE SCALE GENOMIC DNA]</scope>
    <source>
        <strain evidence="3">none</strain>
    </source>
</reference>
<keyword evidence="3" id="KW-1185">Reference proteome</keyword>
<feature type="transmembrane region" description="Helical" evidence="1">
    <location>
        <begin position="85"/>
        <end position="104"/>
    </location>
</feature>
<protein>
    <recommendedName>
        <fullName evidence="4">Sporulation protein YtfJ</fullName>
    </recommendedName>
</protein>